<reference evidence="1" key="2">
    <citation type="submission" date="2015-02" db="UniProtKB">
        <authorList>
            <consortium name="EnsemblMetazoa"/>
        </authorList>
    </citation>
    <scope>IDENTIFICATION</scope>
</reference>
<dbReference type="InterPro" id="IPR039635">
    <property type="entry name" value="ERMARD"/>
</dbReference>
<dbReference type="EMBL" id="JH431827">
    <property type="status" value="NOT_ANNOTATED_CDS"/>
    <property type="molecule type" value="Genomic_DNA"/>
</dbReference>
<reference evidence="2" key="1">
    <citation type="submission" date="2011-05" db="EMBL/GenBank/DDBJ databases">
        <authorList>
            <person name="Richards S.R."/>
            <person name="Qu J."/>
            <person name="Jiang H."/>
            <person name="Jhangiani S.N."/>
            <person name="Agravi P."/>
            <person name="Goodspeed R."/>
            <person name="Gross S."/>
            <person name="Mandapat C."/>
            <person name="Jackson L."/>
            <person name="Mathew T."/>
            <person name="Pu L."/>
            <person name="Thornton R."/>
            <person name="Saada N."/>
            <person name="Wilczek-Boney K.B."/>
            <person name="Lee S."/>
            <person name="Kovar C."/>
            <person name="Wu Y."/>
            <person name="Scherer S.E."/>
            <person name="Worley K.C."/>
            <person name="Muzny D.M."/>
            <person name="Gibbs R."/>
        </authorList>
    </citation>
    <scope>NUCLEOTIDE SEQUENCE</scope>
    <source>
        <strain evidence="2">Brora</strain>
    </source>
</reference>
<keyword evidence="2" id="KW-1185">Reference proteome</keyword>
<sequence>MLPNGPRLRDHLSHGEVNSSCITLDLANHVACIAILACELAQNYMENDSNYIFQLSPILFECVENYRPVFPLHCTCKLQLEQFVTSLNCWKNCTVLKGTERVSMAELEQIETYECLPSSLTRFIIINTDLNPLLDSLSSLKLDVLYRSPVELEKIGHIFRICEISCALSEQIQTNVKSQVQKLSRHEMRSRNRETYNRMLKAIPAIGAGMRITATILVDEFESYNNGICNNKLSFLVRI</sequence>
<dbReference type="Proteomes" id="UP000014500">
    <property type="component" value="Unassembled WGS sequence"/>
</dbReference>
<accession>T1J3K7</accession>
<proteinExistence type="predicted"/>
<protein>
    <recommendedName>
        <fullName evidence="3">DUF4209 domain-containing protein</fullName>
    </recommendedName>
</protein>
<dbReference type="AlphaFoldDB" id="T1J3K7"/>
<dbReference type="EnsemblMetazoa" id="SMAR008174-RA">
    <property type="protein sequence ID" value="SMAR008174-PA"/>
    <property type="gene ID" value="SMAR008174"/>
</dbReference>
<evidence type="ECO:0008006" key="3">
    <source>
        <dbReference type="Google" id="ProtNLM"/>
    </source>
</evidence>
<evidence type="ECO:0000313" key="1">
    <source>
        <dbReference type="EnsemblMetazoa" id="SMAR008174-PA"/>
    </source>
</evidence>
<name>T1J3K7_STRMM</name>
<dbReference type="HOGENOM" id="CLU_1162425_0_0_1"/>
<evidence type="ECO:0000313" key="2">
    <source>
        <dbReference type="Proteomes" id="UP000014500"/>
    </source>
</evidence>
<dbReference type="PANTHER" id="PTHR31701:SF2">
    <property type="entry name" value="ENDOPLASMIC RETICULUM MEMBRANE-ASSOCIATED RNA DEGRADATION PROTEIN"/>
    <property type="match status" value="1"/>
</dbReference>
<dbReference type="STRING" id="126957.T1J3K7"/>
<organism evidence="1 2">
    <name type="scientific">Strigamia maritima</name>
    <name type="common">European centipede</name>
    <name type="synonym">Geophilus maritimus</name>
    <dbReference type="NCBI Taxonomy" id="126957"/>
    <lineage>
        <taxon>Eukaryota</taxon>
        <taxon>Metazoa</taxon>
        <taxon>Ecdysozoa</taxon>
        <taxon>Arthropoda</taxon>
        <taxon>Myriapoda</taxon>
        <taxon>Chilopoda</taxon>
        <taxon>Pleurostigmophora</taxon>
        <taxon>Geophilomorpha</taxon>
        <taxon>Linotaeniidae</taxon>
        <taxon>Strigamia</taxon>
    </lineage>
</organism>
<dbReference type="PANTHER" id="PTHR31701">
    <property type="entry name" value="ENDOPLASMIC RETICULUM MEMBRANE-ASSOCIATED RNA DEGRADATION PROTEIN"/>
    <property type="match status" value="1"/>
</dbReference>